<protein>
    <submittedName>
        <fullName evidence="2">Uncharacterized protein</fullName>
    </submittedName>
</protein>
<dbReference type="EMBL" id="CP038439">
    <property type="protein sequence ID" value="QBX35088.1"/>
    <property type="molecule type" value="Genomic_DNA"/>
</dbReference>
<gene>
    <name evidence="2" type="ORF">E4191_10520</name>
</gene>
<evidence type="ECO:0000256" key="1">
    <source>
        <dbReference type="SAM" id="MobiDB-lite"/>
    </source>
</evidence>
<evidence type="ECO:0000313" key="3">
    <source>
        <dbReference type="Proteomes" id="UP000296374"/>
    </source>
</evidence>
<accession>A0A4P7HLI3</accession>
<dbReference type="AlphaFoldDB" id="A0A4P7HLI3"/>
<sequence length="90" mass="9946">MADICHNTPGMSGQSPSLHPGIKARPLDDIHRDAVFLHAFAQGVAELHETLKTDLSPASNSMPAMFETLIDRASRLVNDIEIFDYVESRK</sequence>
<dbReference type="KEGG" id="plia:E4191_10520"/>
<evidence type="ECO:0000313" key="2">
    <source>
        <dbReference type="EMBL" id="QBX35088.1"/>
    </source>
</evidence>
<dbReference type="Proteomes" id="UP000296374">
    <property type="component" value="Chromosome"/>
</dbReference>
<reference evidence="3" key="1">
    <citation type="submission" date="2019-03" db="EMBL/GenBank/DDBJ databases">
        <authorList>
            <person name="Li J."/>
        </authorList>
    </citation>
    <scope>NUCLEOTIDE SEQUENCE [LARGE SCALE GENOMIC DNA]</scope>
    <source>
        <strain evidence="3">2251</strain>
    </source>
</reference>
<organism evidence="2 3">
    <name type="scientific">Paracoccus liaowanqingii</name>
    <dbReference type="NCBI Taxonomy" id="2560053"/>
    <lineage>
        <taxon>Bacteria</taxon>
        <taxon>Pseudomonadati</taxon>
        <taxon>Pseudomonadota</taxon>
        <taxon>Alphaproteobacteria</taxon>
        <taxon>Rhodobacterales</taxon>
        <taxon>Paracoccaceae</taxon>
        <taxon>Paracoccus</taxon>
    </lineage>
</organism>
<proteinExistence type="predicted"/>
<name>A0A4P7HLI3_9RHOB</name>
<feature type="region of interest" description="Disordered" evidence="1">
    <location>
        <begin position="1"/>
        <end position="24"/>
    </location>
</feature>
<dbReference type="RefSeq" id="WP_135313372.1">
    <property type="nucleotide sequence ID" value="NZ_CP038439.1"/>
</dbReference>